<evidence type="ECO:0000313" key="2">
    <source>
        <dbReference type="EMBL" id="HIT41054.1"/>
    </source>
</evidence>
<dbReference type="Gene3D" id="3.40.50.10170">
    <property type="match status" value="1"/>
</dbReference>
<proteinExistence type="predicted"/>
<reference evidence="2" key="1">
    <citation type="submission" date="2020-10" db="EMBL/GenBank/DDBJ databases">
        <authorList>
            <person name="Gilroy R."/>
        </authorList>
    </citation>
    <scope>NUCLEOTIDE SEQUENCE</scope>
    <source>
        <strain evidence="2">CHK123-3438</strain>
    </source>
</reference>
<dbReference type="Pfam" id="PF02645">
    <property type="entry name" value="DegV"/>
    <property type="match status" value="1"/>
</dbReference>
<dbReference type="EMBL" id="DVKS01000050">
    <property type="protein sequence ID" value="HIT41054.1"/>
    <property type="molecule type" value="Genomic_DNA"/>
</dbReference>
<dbReference type="NCBIfam" id="TIGR00762">
    <property type="entry name" value="DegV"/>
    <property type="match status" value="1"/>
</dbReference>
<dbReference type="SUPFAM" id="SSF82549">
    <property type="entry name" value="DAK1/DegV-like"/>
    <property type="match status" value="1"/>
</dbReference>
<dbReference type="GO" id="GO:0008289">
    <property type="term" value="F:lipid binding"/>
    <property type="evidence" value="ECO:0007669"/>
    <property type="project" value="UniProtKB-KW"/>
</dbReference>
<name>A0A9D1GIS1_9FIRM</name>
<organism evidence="2 3">
    <name type="scientific">Candidatus Caccovicinus merdipullorum</name>
    <dbReference type="NCBI Taxonomy" id="2840724"/>
    <lineage>
        <taxon>Bacteria</taxon>
        <taxon>Bacillati</taxon>
        <taxon>Bacillota</taxon>
        <taxon>Clostridia</taxon>
        <taxon>Eubacteriales</taxon>
        <taxon>Candidatus Caccovicinus</taxon>
    </lineage>
</organism>
<dbReference type="InterPro" id="IPR043168">
    <property type="entry name" value="DegV_C"/>
</dbReference>
<evidence type="ECO:0000256" key="1">
    <source>
        <dbReference type="ARBA" id="ARBA00023121"/>
    </source>
</evidence>
<comment type="caution">
    <text evidence="2">The sequence shown here is derived from an EMBL/GenBank/DDBJ whole genome shotgun (WGS) entry which is preliminary data.</text>
</comment>
<reference evidence="2" key="2">
    <citation type="journal article" date="2021" name="PeerJ">
        <title>Extensive microbial diversity within the chicken gut microbiome revealed by metagenomics and culture.</title>
        <authorList>
            <person name="Gilroy R."/>
            <person name="Ravi A."/>
            <person name="Getino M."/>
            <person name="Pursley I."/>
            <person name="Horton D.L."/>
            <person name="Alikhan N.F."/>
            <person name="Baker D."/>
            <person name="Gharbi K."/>
            <person name="Hall N."/>
            <person name="Watson M."/>
            <person name="Adriaenssens E.M."/>
            <person name="Foster-Nyarko E."/>
            <person name="Jarju S."/>
            <person name="Secka A."/>
            <person name="Antonio M."/>
            <person name="Oren A."/>
            <person name="Chaudhuri R.R."/>
            <person name="La Ragione R."/>
            <person name="Hildebrand F."/>
            <person name="Pallen M.J."/>
        </authorList>
    </citation>
    <scope>NUCLEOTIDE SEQUENCE</scope>
    <source>
        <strain evidence="2">CHK123-3438</strain>
    </source>
</reference>
<dbReference type="Gene3D" id="3.30.1180.10">
    <property type="match status" value="1"/>
</dbReference>
<dbReference type="AlphaFoldDB" id="A0A9D1GIS1"/>
<dbReference type="PANTHER" id="PTHR33434:SF2">
    <property type="entry name" value="FATTY ACID-BINDING PROTEIN TM_1468"/>
    <property type="match status" value="1"/>
</dbReference>
<gene>
    <name evidence="2" type="ORF">IAB60_02965</name>
</gene>
<accession>A0A9D1GIS1</accession>
<keyword evidence="1" id="KW-0446">Lipid-binding</keyword>
<evidence type="ECO:0000313" key="3">
    <source>
        <dbReference type="Proteomes" id="UP000886860"/>
    </source>
</evidence>
<dbReference type="Proteomes" id="UP000886860">
    <property type="component" value="Unassembled WGS sequence"/>
</dbReference>
<dbReference type="InterPro" id="IPR050270">
    <property type="entry name" value="DegV_domain_contain"/>
</dbReference>
<sequence>MKRIVITTESGTDLPAERAQALDIRIIPMWVVTEGRSRQDGSFPAGEVFTYYKKTKTVPSTSAVNPQEYMEFFKELRREKPDADILHIAYSSKASSTWQNASIAIKELNDPGIFLADSLNVSGGISLICEKAAQIAGRAADGKAALEELESWIRRARVTFLPDSLEFLKAGGRVSNAAYLGASLLQLKPQILIQDGLLVASRKYRGKMDAVAVPYLEDFVRNNSLDREDLYLFYTDGFSMNLLELLEKRAGELGFCNVRRAMCGCVISCHGGPGALGIAGFAQEGH</sequence>
<protein>
    <submittedName>
        <fullName evidence="2">DegV family protein</fullName>
    </submittedName>
</protein>
<dbReference type="PROSITE" id="PS51482">
    <property type="entry name" value="DEGV"/>
    <property type="match status" value="1"/>
</dbReference>
<dbReference type="PANTHER" id="PTHR33434">
    <property type="entry name" value="DEGV DOMAIN-CONTAINING PROTEIN DR_1986-RELATED"/>
    <property type="match status" value="1"/>
</dbReference>
<dbReference type="InterPro" id="IPR003797">
    <property type="entry name" value="DegV"/>
</dbReference>